<dbReference type="Pfam" id="PF13812">
    <property type="entry name" value="PPR_3"/>
    <property type="match status" value="1"/>
</dbReference>
<dbReference type="InterPro" id="IPR011990">
    <property type="entry name" value="TPR-like_helical_dom_sf"/>
</dbReference>
<dbReference type="PANTHER" id="PTHR45717">
    <property type="entry name" value="OS12G0527900 PROTEIN"/>
    <property type="match status" value="1"/>
</dbReference>
<evidence type="ECO:0000256" key="2">
    <source>
        <dbReference type="ARBA" id="ARBA00022737"/>
    </source>
</evidence>
<keyword evidence="2" id="KW-0677">Repeat</keyword>
<dbReference type="PANTHER" id="PTHR45717:SF15">
    <property type="entry name" value="AGL218WP"/>
    <property type="match status" value="1"/>
</dbReference>
<evidence type="ECO:0000256" key="1">
    <source>
        <dbReference type="ARBA" id="ARBA00007626"/>
    </source>
</evidence>
<protein>
    <submittedName>
        <fullName evidence="4">Putative pentatricopeptide</fullName>
    </submittedName>
</protein>
<name>A0A396K4H3_MEDTR</name>
<dbReference type="Proteomes" id="UP000265566">
    <property type="component" value="Chromosome 1"/>
</dbReference>
<evidence type="ECO:0000313" key="5">
    <source>
        <dbReference type="Proteomes" id="UP000265566"/>
    </source>
</evidence>
<comment type="similarity">
    <text evidence="1">Belongs to the PPR family. P subfamily.</text>
</comment>
<evidence type="ECO:0000256" key="3">
    <source>
        <dbReference type="PROSITE-ProRule" id="PRU00708"/>
    </source>
</evidence>
<accession>A0A396K4H3</accession>
<dbReference type="NCBIfam" id="TIGR00756">
    <property type="entry name" value="PPR"/>
    <property type="match status" value="1"/>
</dbReference>
<dbReference type="AlphaFoldDB" id="A0A396K4H3"/>
<dbReference type="Gramene" id="rna6738">
    <property type="protein sequence ID" value="RHN82565.1"/>
    <property type="gene ID" value="gene6738"/>
</dbReference>
<organism evidence="4 5">
    <name type="scientific">Medicago truncatula</name>
    <name type="common">Barrel medic</name>
    <name type="synonym">Medicago tribuloides</name>
    <dbReference type="NCBI Taxonomy" id="3880"/>
    <lineage>
        <taxon>Eukaryota</taxon>
        <taxon>Viridiplantae</taxon>
        <taxon>Streptophyta</taxon>
        <taxon>Embryophyta</taxon>
        <taxon>Tracheophyta</taxon>
        <taxon>Spermatophyta</taxon>
        <taxon>Magnoliopsida</taxon>
        <taxon>eudicotyledons</taxon>
        <taxon>Gunneridae</taxon>
        <taxon>Pentapetalae</taxon>
        <taxon>rosids</taxon>
        <taxon>fabids</taxon>
        <taxon>Fabales</taxon>
        <taxon>Fabaceae</taxon>
        <taxon>Papilionoideae</taxon>
        <taxon>50 kb inversion clade</taxon>
        <taxon>NPAAA clade</taxon>
        <taxon>Hologalegina</taxon>
        <taxon>IRL clade</taxon>
        <taxon>Trifolieae</taxon>
        <taxon>Medicago</taxon>
    </lineage>
</organism>
<sequence>MMEKENVKPSPYTYKILIDVKGMSNDIDGISQIVRTMKAEGVEPDHLTWAVLARHYASAGLIEKTEAILKVTICGLKKIEEAEAVFGMMSIKWKLIAQNYLVLLKIYTRHKMLDKGKDLIKKMEDSGCIIGPIT</sequence>
<gene>
    <name evidence="4" type="ORF">MtrunA17_Chr1g0211201</name>
</gene>
<dbReference type="EMBL" id="PSQE01000001">
    <property type="protein sequence ID" value="RHN82565.1"/>
    <property type="molecule type" value="Genomic_DNA"/>
</dbReference>
<dbReference type="Pfam" id="PF01535">
    <property type="entry name" value="PPR"/>
    <property type="match status" value="1"/>
</dbReference>
<dbReference type="Gene3D" id="1.25.40.10">
    <property type="entry name" value="Tetratricopeptide repeat domain"/>
    <property type="match status" value="1"/>
</dbReference>
<proteinExistence type="inferred from homology"/>
<feature type="repeat" description="PPR" evidence="3">
    <location>
        <begin position="10"/>
        <end position="44"/>
    </location>
</feature>
<reference evidence="5" key="1">
    <citation type="journal article" date="2018" name="Nat. Plants">
        <title>Whole-genome landscape of Medicago truncatula symbiotic genes.</title>
        <authorList>
            <person name="Pecrix Y."/>
            <person name="Staton S.E."/>
            <person name="Sallet E."/>
            <person name="Lelandais-Briere C."/>
            <person name="Moreau S."/>
            <person name="Carrere S."/>
            <person name="Blein T."/>
            <person name="Jardinaud M.F."/>
            <person name="Latrasse D."/>
            <person name="Zouine M."/>
            <person name="Zahm M."/>
            <person name="Kreplak J."/>
            <person name="Mayjonade B."/>
            <person name="Satge C."/>
            <person name="Perez M."/>
            <person name="Cauet S."/>
            <person name="Marande W."/>
            <person name="Chantry-Darmon C."/>
            <person name="Lopez-Roques C."/>
            <person name="Bouchez O."/>
            <person name="Berard A."/>
            <person name="Debelle F."/>
            <person name="Munos S."/>
            <person name="Bendahmane A."/>
            <person name="Berges H."/>
            <person name="Niebel A."/>
            <person name="Buitink J."/>
            <person name="Frugier F."/>
            <person name="Benhamed M."/>
            <person name="Crespi M."/>
            <person name="Gouzy J."/>
            <person name="Gamas P."/>
        </authorList>
    </citation>
    <scope>NUCLEOTIDE SEQUENCE [LARGE SCALE GENOMIC DNA]</scope>
    <source>
        <strain evidence="5">cv. Jemalong A17</strain>
    </source>
</reference>
<evidence type="ECO:0000313" key="4">
    <source>
        <dbReference type="EMBL" id="RHN82565.1"/>
    </source>
</evidence>
<dbReference type="GO" id="GO:0003729">
    <property type="term" value="F:mRNA binding"/>
    <property type="evidence" value="ECO:0007669"/>
    <property type="project" value="UniProtKB-ARBA"/>
</dbReference>
<dbReference type="InterPro" id="IPR002885">
    <property type="entry name" value="PPR_rpt"/>
</dbReference>
<dbReference type="PROSITE" id="PS51375">
    <property type="entry name" value="PPR"/>
    <property type="match status" value="1"/>
</dbReference>
<comment type="caution">
    <text evidence="4">The sequence shown here is derived from an EMBL/GenBank/DDBJ whole genome shotgun (WGS) entry which is preliminary data.</text>
</comment>